<dbReference type="Proteomes" id="UP000515708">
    <property type="component" value="Chromosome"/>
</dbReference>
<proteinExistence type="predicted"/>
<organism evidence="1 2">
    <name type="scientific">Microbacterium esteraromaticum</name>
    <dbReference type="NCBI Taxonomy" id="57043"/>
    <lineage>
        <taxon>Bacteria</taxon>
        <taxon>Bacillati</taxon>
        <taxon>Actinomycetota</taxon>
        <taxon>Actinomycetes</taxon>
        <taxon>Micrococcales</taxon>
        <taxon>Microbacteriaceae</taxon>
        <taxon>Microbacterium</taxon>
    </lineage>
</organism>
<dbReference type="AlphaFoldDB" id="A0A7D8AAT4"/>
<accession>A0A7D8AAT4</accession>
<sequence length="318" mass="34405">MTLTEQALDEFRDAWHAAEGDDFASRLQRQSLEALAAENNALRHVLFELTNRAQSELDLHLDGETVHGHEANAESFAAFVRGVADATKEVAKHLLDRQRRASTLRILAPAPGSVRVVLRAATPEEAAGRTAQNTRTPSVDSKSLDMVAVLLARSEADSDDLNDDVLSGLAARLPQKAHAGLKRAAKAIDAQDWDVQGELRSQHGFQPVHVGPHGAKALLRVLDEHQESSTTTTLSGAIDGQRRSIGALWFAPDGAGPIEAAVPTPELMEQVVQHDAANQRVRAEFDVVAIVGKGANPRRRQVYTLRSIEPLPDAPTLI</sequence>
<reference evidence="1 2" key="1">
    <citation type="journal article" date="2020" name="Front. Microbiol.">
        <title>Design of Bacterial Strain-Specific qPCR Assays Using NGS Data and Publicly Available Resources and Its Application to Track Biocontrol Strains.</title>
        <authorList>
            <person name="Hernandez I."/>
            <person name="Sant C."/>
            <person name="Martinez R."/>
            <person name="Fernandez C."/>
        </authorList>
    </citation>
    <scope>NUCLEOTIDE SEQUENCE [LARGE SCALE GENOMIC DNA]</scope>
    <source>
        <strain evidence="1 2">B24</strain>
    </source>
</reference>
<dbReference type="EMBL" id="CP043732">
    <property type="protein sequence ID" value="QMU98220.1"/>
    <property type="molecule type" value="Genomic_DNA"/>
</dbReference>
<gene>
    <name evidence="1" type="ORF">FVO59_14270</name>
</gene>
<evidence type="ECO:0000313" key="1">
    <source>
        <dbReference type="EMBL" id="QMU98220.1"/>
    </source>
</evidence>
<protein>
    <submittedName>
        <fullName evidence="1">Uncharacterized protein</fullName>
    </submittedName>
</protein>
<name>A0A7D8AAT4_9MICO</name>
<evidence type="ECO:0000313" key="2">
    <source>
        <dbReference type="Proteomes" id="UP000515708"/>
    </source>
</evidence>